<evidence type="ECO:0000313" key="10">
    <source>
        <dbReference type="Proteomes" id="UP000664303"/>
    </source>
</evidence>
<comment type="caution">
    <text evidence="9">The sequence shown here is derived from an EMBL/GenBank/DDBJ whole genome shotgun (WGS) entry which is preliminary data.</text>
</comment>
<keyword evidence="10" id="KW-1185">Reference proteome</keyword>
<keyword evidence="8" id="KW-0812">Transmembrane</keyword>
<dbReference type="Proteomes" id="UP000664303">
    <property type="component" value="Unassembled WGS sequence"/>
</dbReference>
<keyword evidence="4" id="KW-0274">FAD</keyword>
<sequence>MNQQHYDIAIIGAGFAGLYMLIRARRLGLSARVIEAAPDVGGTWYWNCYPGCRCDVESVEYSYEFDQQLQQEWEWPERFSAQPDILAYINHVAQRYELRPDIAFNTTVNALQFDEEAGRWAVTTDTGDNFQARYVVAATGSLSVPLFPAIEGRERFRGLSVHTGQWPRAGVDLAGKRVAVIGTGSSGIQAIPEIAREAAQLDVYVRTPSYTAPARNRDLTPEELAGIKQRYDTLRADEKNRFGGFGANHPDVQVTMAEHSDAERRASLEQWWQIGGLQFILAYPDSLLDPDTNRVMADFVREKVAALIDDPADAAVLMPRGVLGSRRLCSDTDFYTTFNRDNVRVMDAKNHPIQRITETGIETDLGPEAYDVIVYATGFDAMTGALEKIDIRGREGLSLRERWRDGPANYLGLQVAGFPNLFMVNGPGSVSVFSNMVQTIEHHVDFIANCIGGLEQSGAATIEATAAAEEAWGALMAEAADETLLATEDSWYVGSNVPGKPRMMMAFVGSYPVYREYCQQVVERDYEGFAIN</sequence>
<dbReference type="RefSeq" id="WP_206560328.1">
    <property type="nucleotide sequence ID" value="NZ_JAFKCZ010000006.1"/>
</dbReference>
<dbReference type="PANTHER" id="PTHR43098">
    <property type="entry name" value="L-ORNITHINE N(5)-MONOOXYGENASE-RELATED"/>
    <property type="match status" value="1"/>
</dbReference>
<dbReference type="Gene3D" id="3.50.50.60">
    <property type="entry name" value="FAD/NAD(P)-binding domain"/>
    <property type="match status" value="2"/>
</dbReference>
<dbReference type="AlphaFoldDB" id="A0A939IIR8"/>
<keyword evidence="5" id="KW-0521">NADP</keyword>
<evidence type="ECO:0000256" key="8">
    <source>
        <dbReference type="SAM" id="Phobius"/>
    </source>
</evidence>
<proteinExistence type="inferred from homology"/>
<dbReference type="InterPro" id="IPR036188">
    <property type="entry name" value="FAD/NAD-bd_sf"/>
</dbReference>
<reference evidence="9" key="1">
    <citation type="submission" date="2021-02" db="EMBL/GenBank/DDBJ databases">
        <title>PHA producing bacteria isolated from coastal sediment in Guangdong, Shenzhen.</title>
        <authorList>
            <person name="Zheng W."/>
            <person name="Yu S."/>
            <person name="Huang Y."/>
        </authorList>
    </citation>
    <scope>NUCLEOTIDE SEQUENCE</scope>
    <source>
        <strain evidence="9">TN14-10</strain>
    </source>
</reference>
<evidence type="ECO:0000256" key="5">
    <source>
        <dbReference type="ARBA" id="ARBA00022857"/>
    </source>
</evidence>
<accession>A0A939IIR8</accession>
<gene>
    <name evidence="9" type="ORF">JYP50_09820</name>
</gene>
<keyword evidence="8" id="KW-0472">Membrane</keyword>
<evidence type="ECO:0000256" key="1">
    <source>
        <dbReference type="ARBA" id="ARBA00001974"/>
    </source>
</evidence>
<name>A0A939IIR8_9GAMM</name>
<keyword evidence="6" id="KW-0560">Oxidoreductase</keyword>
<evidence type="ECO:0000256" key="7">
    <source>
        <dbReference type="ARBA" id="ARBA00023033"/>
    </source>
</evidence>
<protein>
    <submittedName>
        <fullName evidence="9">NAD(P)/FAD-dependent oxidoreductase</fullName>
    </submittedName>
</protein>
<evidence type="ECO:0000256" key="3">
    <source>
        <dbReference type="ARBA" id="ARBA00022630"/>
    </source>
</evidence>
<evidence type="ECO:0000256" key="6">
    <source>
        <dbReference type="ARBA" id="ARBA00023002"/>
    </source>
</evidence>
<dbReference type="Pfam" id="PF13738">
    <property type="entry name" value="Pyr_redox_3"/>
    <property type="match status" value="1"/>
</dbReference>
<organism evidence="9 10">
    <name type="scientific">Parahaliea mediterranea</name>
    <dbReference type="NCBI Taxonomy" id="651086"/>
    <lineage>
        <taxon>Bacteria</taxon>
        <taxon>Pseudomonadati</taxon>
        <taxon>Pseudomonadota</taxon>
        <taxon>Gammaproteobacteria</taxon>
        <taxon>Cellvibrionales</taxon>
        <taxon>Halieaceae</taxon>
        <taxon>Parahaliea</taxon>
    </lineage>
</organism>
<feature type="transmembrane region" description="Helical" evidence="8">
    <location>
        <begin position="6"/>
        <end position="22"/>
    </location>
</feature>
<comment type="cofactor">
    <cofactor evidence="1">
        <name>FAD</name>
        <dbReference type="ChEBI" id="CHEBI:57692"/>
    </cofactor>
</comment>
<keyword evidence="3" id="KW-0285">Flavoprotein</keyword>
<dbReference type="SUPFAM" id="SSF51905">
    <property type="entry name" value="FAD/NAD(P)-binding domain"/>
    <property type="match status" value="2"/>
</dbReference>
<keyword evidence="7" id="KW-0503">Monooxygenase</keyword>
<dbReference type="PRINTS" id="PR00411">
    <property type="entry name" value="PNDRDTASEI"/>
</dbReference>
<keyword evidence="8" id="KW-1133">Transmembrane helix</keyword>
<comment type="similarity">
    <text evidence="2">Belongs to the FAD-binding monooxygenase family.</text>
</comment>
<evidence type="ECO:0000313" key="9">
    <source>
        <dbReference type="EMBL" id="MBN7796889.1"/>
    </source>
</evidence>
<evidence type="ECO:0000256" key="2">
    <source>
        <dbReference type="ARBA" id="ARBA00010139"/>
    </source>
</evidence>
<evidence type="ECO:0000256" key="4">
    <source>
        <dbReference type="ARBA" id="ARBA00022827"/>
    </source>
</evidence>
<dbReference type="PANTHER" id="PTHR43098:SF3">
    <property type="entry name" value="L-ORNITHINE N(5)-MONOOXYGENASE-RELATED"/>
    <property type="match status" value="1"/>
</dbReference>
<dbReference type="GO" id="GO:0004497">
    <property type="term" value="F:monooxygenase activity"/>
    <property type="evidence" value="ECO:0007669"/>
    <property type="project" value="UniProtKB-KW"/>
</dbReference>
<dbReference type="InterPro" id="IPR050775">
    <property type="entry name" value="FAD-binding_Monooxygenases"/>
</dbReference>
<dbReference type="EMBL" id="JAFKCZ010000006">
    <property type="protein sequence ID" value="MBN7796889.1"/>
    <property type="molecule type" value="Genomic_DNA"/>
</dbReference>